<dbReference type="EMBL" id="JABRWJ010000002">
    <property type="protein sequence ID" value="NRF66931.1"/>
    <property type="molecule type" value="Genomic_DNA"/>
</dbReference>
<gene>
    <name evidence="1" type="ORF">HLB44_08045</name>
</gene>
<organism evidence="1 2">
    <name type="scientific">Pseudaquabacterium terrae</name>
    <dbReference type="NCBI Taxonomy" id="2732868"/>
    <lineage>
        <taxon>Bacteria</taxon>
        <taxon>Pseudomonadati</taxon>
        <taxon>Pseudomonadota</taxon>
        <taxon>Betaproteobacteria</taxon>
        <taxon>Burkholderiales</taxon>
        <taxon>Sphaerotilaceae</taxon>
        <taxon>Pseudaquabacterium</taxon>
    </lineage>
</organism>
<evidence type="ECO:0000313" key="2">
    <source>
        <dbReference type="Proteomes" id="UP000737171"/>
    </source>
</evidence>
<proteinExistence type="predicted"/>
<comment type="caution">
    <text evidence="1">The sequence shown here is derived from an EMBL/GenBank/DDBJ whole genome shotgun (WGS) entry which is preliminary data.</text>
</comment>
<evidence type="ECO:0000313" key="1">
    <source>
        <dbReference type="EMBL" id="NRF66931.1"/>
    </source>
</evidence>
<evidence type="ECO:0008006" key="3">
    <source>
        <dbReference type="Google" id="ProtNLM"/>
    </source>
</evidence>
<sequence length="620" mass="66767">MDVRITNLYVDEYSSFVYAADDRGLVRKLKLNLELLETSPALKHGSCISAIGAGGDYVFTRDILGNLMQWDAATLQPRGMVATGQYTLEFAGETAAPNPSQAMAFDGERIWCCNPFGELQAWRIGSLAFERSLSPDGDVLLDSVCFDRAGKVYASDVIGGIWQAGPGDERLKVLHAAETPLGTSHSLVHDARWDRLWCSTDNHGGILIVGLDGAVSERFEFTRDDVEQIAFTGSGAEAFVACFDHYIYRVDNREATPRIVARFGPFKFQVNHVRVGPERTLYATLESGELYAIDADSGAIMAQAFGTDAVWGIDPASAEGFCAGLESGSLLSIGVQPGRHGDVALALHKSPDLGLGRVRRVLSVEGGVAGGALVGISTSGAVFKTDRDGRVEWTQAVGGILRDIVIGPDGSSVIVASEDGHISELELQRGRLLRRLACARPAWCLALDSSGRLVVGERSLGGLGAVRVLDAGDWSELGRLELEGNPKRLRPLGPGRVLVVGNGAFRARMLDTRAVQWGTEYREWVMNTVENGITFGSRVYIVTYGQQLLSFDAGSAELKSVQFSPDSFPKGLAVMPGGAPDEGYLLMGGREFLSVYRIGDQIDPALLKTVYLARDAQGML</sequence>
<name>A0ABX2EE97_9BURK</name>
<dbReference type="InterPro" id="IPR015943">
    <property type="entry name" value="WD40/YVTN_repeat-like_dom_sf"/>
</dbReference>
<reference evidence="1 2" key="1">
    <citation type="submission" date="2020-05" db="EMBL/GenBank/DDBJ databases">
        <title>Aquincola sp. isolate from soil.</title>
        <authorList>
            <person name="Han J."/>
            <person name="Kim D.-U."/>
        </authorList>
    </citation>
    <scope>NUCLEOTIDE SEQUENCE [LARGE SCALE GENOMIC DNA]</scope>
    <source>
        <strain evidence="1 2">S2</strain>
    </source>
</reference>
<dbReference type="SUPFAM" id="SSF50956">
    <property type="entry name" value="Thermostable phytase (3-phytase)"/>
    <property type="match status" value="1"/>
</dbReference>
<keyword evidence="2" id="KW-1185">Reference proteome</keyword>
<dbReference type="Gene3D" id="2.130.10.10">
    <property type="entry name" value="YVTN repeat-like/Quinoprotein amine dehydrogenase"/>
    <property type="match status" value="1"/>
</dbReference>
<dbReference type="SUPFAM" id="SSF50998">
    <property type="entry name" value="Quinoprotein alcohol dehydrogenase-like"/>
    <property type="match status" value="1"/>
</dbReference>
<accession>A0ABX2EE97</accession>
<protein>
    <recommendedName>
        <fullName evidence="3">WD40 repeat domain-containing protein</fullName>
    </recommendedName>
</protein>
<dbReference type="RefSeq" id="WP_173122025.1">
    <property type="nucleotide sequence ID" value="NZ_JABRWJ010000002.1"/>
</dbReference>
<dbReference type="InterPro" id="IPR011047">
    <property type="entry name" value="Quinoprotein_ADH-like_sf"/>
</dbReference>
<dbReference type="Proteomes" id="UP000737171">
    <property type="component" value="Unassembled WGS sequence"/>
</dbReference>